<sequence length="65" mass="7827">MKKSRKELRKVHNSEHDKLCRNTLQVIADWERDMEASERISKEYTTEPTEFPPFDEEPFPPFTTE</sequence>
<protein>
    <submittedName>
        <fullName evidence="2">Uncharacterized protein</fullName>
    </submittedName>
</protein>
<comment type="caution">
    <text evidence="2">The sequence shown here is derived from an EMBL/GenBank/DDBJ whole genome shotgun (WGS) entry which is preliminary data.</text>
</comment>
<dbReference type="AlphaFoldDB" id="A0A4R4KC79"/>
<name>A0A4R4KC79_9BACT</name>
<keyword evidence="3" id="KW-1185">Reference proteome</keyword>
<dbReference type="EMBL" id="SMJU01000006">
    <property type="protein sequence ID" value="TDB65273.1"/>
    <property type="molecule type" value="Genomic_DNA"/>
</dbReference>
<gene>
    <name evidence="2" type="ORF">EZE20_11250</name>
</gene>
<proteinExistence type="predicted"/>
<evidence type="ECO:0000256" key="1">
    <source>
        <dbReference type="SAM" id="MobiDB-lite"/>
    </source>
</evidence>
<dbReference type="Proteomes" id="UP000295706">
    <property type="component" value="Unassembled WGS sequence"/>
</dbReference>
<feature type="region of interest" description="Disordered" evidence="1">
    <location>
        <begin position="38"/>
        <end position="65"/>
    </location>
</feature>
<evidence type="ECO:0000313" key="2">
    <source>
        <dbReference type="EMBL" id="TDB65273.1"/>
    </source>
</evidence>
<reference evidence="2 3" key="1">
    <citation type="submission" date="2019-02" db="EMBL/GenBank/DDBJ databases">
        <title>Arundinibacter roseus gen. nov., sp. nov., a new member of the family Cytophagaceae.</title>
        <authorList>
            <person name="Szuroczki S."/>
            <person name="Khayer B."/>
            <person name="Sproer C."/>
            <person name="Toumi M."/>
            <person name="Szabo A."/>
            <person name="Felfoldi T."/>
            <person name="Schumann P."/>
            <person name="Toth E."/>
        </authorList>
    </citation>
    <scope>NUCLEOTIDE SEQUENCE [LARGE SCALE GENOMIC DNA]</scope>
    <source>
        <strain evidence="2 3">DMA-k-7a</strain>
    </source>
</reference>
<accession>A0A4R4KC79</accession>
<organism evidence="2 3">
    <name type="scientific">Arundinibacter roseus</name>
    <dbReference type="NCBI Taxonomy" id="2070510"/>
    <lineage>
        <taxon>Bacteria</taxon>
        <taxon>Pseudomonadati</taxon>
        <taxon>Bacteroidota</taxon>
        <taxon>Cytophagia</taxon>
        <taxon>Cytophagales</taxon>
        <taxon>Spirosomataceae</taxon>
        <taxon>Arundinibacter</taxon>
    </lineage>
</organism>
<evidence type="ECO:0000313" key="3">
    <source>
        <dbReference type="Proteomes" id="UP000295706"/>
    </source>
</evidence>
<dbReference type="RefSeq" id="WP_132117584.1">
    <property type="nucleotide sequence ID" value="NZ_SMJU01000006.1"/>
</dbReference>